<dbReference type="Proteomes" id="UP000077134">
    <property type="component" value="Unassembled WGS sequence"/>
</dbReference>
<evidence type="ECO:0000313" key="2">
    <source>
        <dbReference type="Proteomes" id="UP000077134"/>
    </source>
</evidence>
<name>A0A167EK67_9BACL</name>
<comment type="caution">
    <text evidence="1">The sequence shown here is derived from an EMBL/GenBank/DDBJ whole genome shotgun (WGS) entry which is preliminary data.</text>
</comment>
<organism evidence="1 2">
    <name type="scientific">Paenibacillus crassostreae</name>
    <dbReference type="NCBI Taxonomy" id="1763538"/>
    <lineage>
        <taxon>Bacteria</taxon>
        <taxon>Bacillati</taxon>
        <taxon>Bacillota</taxon>
        <taxon>Bacilli</taxon>
        <taxon>Bacillales</taxon>
        <taxon>Paenibacillaceae</taxon>
        <taxon>Paenibacillus</taxon>
    </lineage>
</organism>
<dbReference type="AlphaFoldDB" id="A0A167EK67"/>
<protein>
    <recommendedName>
        <fullName evidence="3">LRAT domain-containing protein</fullName>
    </recommendedName>
</protein>
<accession>A0A167EK67</accession>
<evidence type="ECO:0000313" key="1">
    <source>
        <dbReference type="EMBL" id="OAB75623.1"/>
    </source>
</evidence>
<gene>
    <name evidence="1" type="ORF">PNBC_08320</name>
</gene>
<proteinExistence type="predicted"/>
<dbReference type="OrthoDB" id="9812095at2"/>
<reference evidence="1 2" key="1">
    <citation type="submission" date="2016-02" db="EMBL/GenBank/DDBJ databases">
        <title>Paenibacillus sp. LPB0068, isolated from Crassostrea gigas.</title>
        <authorList>
            <person name="Shin S.-K."/>
            <person name="Yi H."/>
        </authorList>
    </citation>
    <scope>NUCLEOTIDE SEQUENCE [LARGE SCALE GENOMIC DNA]</scope>
    <source>
        <strain evidence="1 2">LPB0068</strain>
    </source>
</reference>
<dbReference type="RefSeq" id="WP_082865663.1">
    <property type="nucleotide sequence ID" value="NZ_CP017773.1"/>
</dbReference>
<evidence type="ECO:0008006" key="3">
    <source>
        <dbReference type="Google" id="ProtNLM"/>
    </source>
</evidence>
<dbReference type="EMBL" id="LSFN01000007">
    <property type="protein sequence ID" value="OAB75623.1"/>
    <property type="molecule type" value="Genomic_DNA"/>
</dbReference>
<keyword evidence="2" id="KW-1185">Reference proteome</keyword>
<sequence length="205" mass="23106">MGFWNSLKNGGLGKSGGLKGLGEELFERGAKVSKTVYENKKYMVTGPPKMIFDLESQRKVKKLCITPSYGSLVYCQLGPVEHTGIYIGDRRIVDLGGNGQIRISTLKSFTSHISTLDEDIWFPINRSNQTSIGIASSAERAYQMAINNSKRDYNILLDNCHQFSSGCISGDFENADNFLWTVKHTFEKSSGKDIEWVKWNWKNNF</sequence>
<dbReference type="Gene3D" id="3.90.1720.10">
    <property type="entry name" value="endopeptidase domain like (from Nostoc punctiforme)"/>
    <property type="match status" value="1"/>
</dbReference>